<proteinExistence type="predicted"/>
<dbReference type="Proteomes" id="UP000091857">
    <property type="component" value="Chromosome 10"/>
</dbReference>
<evidence type="ECO:0000313" key="2">
    <source>
        <dbReference type="Proteomes" id="UP000091857"/>
    </source>
</evidence>
<reference evidence="2" key="1">
    <citation type="journal article" date="2016" name="Nat. Biotechnol.">
        <title>Sequencing wild and cultivated cassava and related species reveals extensive interspecific hybridization and genetic diversity.</title>
        <authorList>
            <person name="Bredeson J.V."/>
            <person name="Lyons J.B."/>
            <person name="Prochnik S.E."/>
            <person name="Wu G.A."/>
            <person name="Ha C.M."/>
            <person name="Edsinger-Gonzales E."/>
            <person name="Grimwood J."/>
            <person name="Schmutz J."/>
            <person name="Rabbi I.Y."/>
            <person name="Egesi C."/>
            <person name="Nauluvula P."/>
            <person name="Lebot V."/>
            <person name="Ndunguru J."/>
            <person name="Mkamilo G."/>
            <person name="Bart R.S."/>
            <person name="Setter T.L."/>
            <person name="Gleadow R.M."/>
            <person name="Kulakow P."/>
            <person name="Ferguson M.E."/>
            <person name="Rounsley S."/>
            <person name="Rokhsar D.S."/>
        </authorList>
    </citation>
    <scope>NUCLEOTIDE SEQUENCE [LARGE SCALE GENOMIC DNA]</scope>
    <source>
        <strain evidence="2">cv. AM560-2</strain>
    </source>
</reference>
<organism evidence="1 2">
    <name type="scientific">Manihot esculenta</name>
    <name type="common">Cassava</name>
    <name type="synonym">Jatropha manihot</name>
    <dbReference type="NCBI Taxonomy" id="3983"/>
    <lineage>
        <taxon>Eukaryota</taxon>
        <taxon>Viridiplantae</taxon>
        <taxon>Streptophyta</taxon>
        <taxon>Embryophyta</taxon>
        <taxon>Tracheophyta</taxon>
        <taxon>Spermatophyta</taxon>
        <taxon>Magnoliopsida</taxon>
        <taxon>eudicotyledons</taxon>
        <taxon>Gunneridae</taxon>
        <taxon>Pentapetalae</taxon>
        <taxon>rosids</taxon>
        <taxon>fabids</taxon>
        <taxon>Malpighiales</taxon>
        <taxon>Euphorbiaceae</taxon>
        <taxon>Crotonoideae</taxon>
        <taxon>Manihoteae</taxon>
        <taxon>Manihot</taxon>
    </lineage>
</organism>
<sequence>MRDAVKTGLLSRRWRFLFSFTPQLKFDTLSVFGKNPDLQNKSKFLMAVNQFLRCYTGPKIDTFQLTYRLGDESASHIDGWINFASQSEAKTIFLNFDLVFVPGIKHYDFPCHLLIYHAKTSSLKHLHLVSCTFTPSLDHAKRLISLRTLYIGYVPLSPCHLDTIMSTCLNLECLTLNSCYLPGSLRIFGPSSGLESFKISCNDFLNLELNSLKKLNFFEFAGIAEALTFTGLPTLRKAYFMFLNKYISGARYMYKKLAKDLPQLEILSVVLYPFEGLPVSDSASPLRNVKELVLYNYVWNYDLFGIVPLIDVAPALQKLYLTLHFSTCDQFNRAKVGSKQPHLQLKELEISGCIGRSCEMEFFTYLLDNCVALKVMTVRGDRKKYLGDGRWMNDGIPRVGSKLNLEVLRDMLLQQRVNSCIEIIHTNMLVMKLE</sequence>
<comment type="caution">
    <text evidence="1">The sequence shown here is derived from an EMBL/GenBank/DDBJ whole genome shotgun (WGS) entry which is preliminary data.</text>
</comment>
<name>A0ACB7H1L2_MANES</name>
<keyword evidence="2" id="KW-1185">Reference proteome</keyword>
<accession>A0ACB7H1L2</accession>
<dbReference type="EMBL" id="CM004396">
    <property type="protein sequence ID" value="KAG8644816.1"/>
    <property type="molecule type" value="Genomic_DNA"/>
</dbReference>
<gene>
    <name evidence="1" type="ORF">MANES_10G002300v8</name>
</gene>
<evidence type="ECO:0000313" key="1">
    <source>
        <dbReference type="EMBL" id="KAG8644816.1"/>
    </source>
</evidence>
<protein>
    <submittedName>
        <fullName evidence="1">Uncharacterized protein</fullName>
    </submittedName>
</protein>